<keyword evidence="5" id="KW-1185">Reference proteome</keyword>
<evidence type="ECO:0000256" key="1">
    <source>
        <dbReference type="ARBA" id="ARBA00022801"/>
    </source>
</evidence>
<evidence type="ECO:0000259" key="3">
    <source>
        <dbReference type="PROSITE" id="PS51462"/>
    </source>
</evidence>
<dbReference type="InterPro" id="IPR051325">
    <property type="entry name" value="Nudix_hydrolase_domain"/>
</dbReference>
<dbReference type="InterPro" id="IPR020084">
    <property type="entry name" value="NUDIX_hydrolase_CS"/>
</dbReference>
<evidence type="ECO:0000256" key="2">
    <source>
        <dbReference type="RuleBase" id="RU003476"/>
    </source>
</evidence>
<dbReference type="InterPro" id="IPR015797">
    <property type="entry name" value="NUDIX_hydrolase-like_dom_sf"/>
</dbReference>
<dbReference type="PROSITE" id="PS00893">
    <property type="entry name" value="NUDIX_BOX"/>
    <property type="match status" value="1"/>
</dbReference>
<organism evidence="4 5">
    <name type="scientific">Marinithermofilum abyssi</name>
    <dbReference type="NCBI Taxonomy" id="1571185"/>
    <lineage>
        <taxon>Bacteria</taxon>
        <taxon>Bacillati</taxon>
        <taxon>Bacillota</taxon>
        <taxon>Bacilli</taxon>
        <taxon>Bacillales</taxon>
        <taxon>Thermoactinomycetaceae</taxon>
        <taxon>Marinithermofilum</taxon>
    </lineage>
</organism>
<proteinExistence type="inferred from homology"/>
<dbReference type="PANTHER" id="PTHR21340">
    <property type="entry name" value="DIADENOSINE 5,5-P1,P4-TETRAPHOSPHATE PYROPHOSPHOHYDROLASE MUTT"/>
    <property type="match status" value="1"/>
</dbReference>
<dbReference type="InterPro" id="IPR020476">
    <property type="entry name" value="Nudix_hydrolase"/>
</dbReference>
<dbReference type="Proteomes" id="UP000625210">
    <property type="component" value="Unassembled WGS sequence"/>
</dbReference>
<feature type="domain" description="Nudix hydrolase" evidence="3">
    <location>
        <begin position="1"/>
        <end position="133"/>
    </location>
</feature>
<name>A0A8J2VH75_9BACL</name>
<keyword evidence="1 2" id="KW-0378">Hydrolase</keyword>
<dbReference type="PROSITE" id="PS51462">
    <property type="entry name" value="NUDIX"/>
    <property type="match status" value="1"/>
</dbReference>
<dbReference type="SUPFAM" id="SSF55811">
    <property type="entry name" value="Nudix"/>
    <property type="match status" value="1"/>
</dbReference>
<dbReference type="InterPro" id="IPR000086">
    <property type="entry name" value="NUDIX_hydrolase_dom"/>
</dbReference>
<accession>A0A8J2VH75</accession>
<dbReference type="PANTHER" id="PTHR21340:SF0">
    <property type="entry name" value="BIS(5'-NUCLEOSYL)-TETRAPHOSPHATASE [ASYMMETRICAL]"/>
    <property type="match status" value="1"/>
</dbReference>
<dbReference type="AlphaFoldDB" id="A0A8J2VH75"/>
<gene>
    <name evidence="4" type="primary">apfA</name>
    <name evidence="4" type="ORF">GCM10011571_15050</name>
</gene>
<dbReference type="GO" id="GO:0006167">
    <property type="term" value="P:AMP biosynthetic process"/>
    <property type="evidence" value="ECO:0007669"/>
    <property type="project" value="TreeGrafter"/>
</dbReference>
<comment type="similarity">
    <text evidence="2">Belongs to the Nudix hydrolase family.</text>
</comment>
<evidence type="ECO:0000313" key="4">
    <source>
        <dbReference type="EMBL" id="GGE14591.1"/>
    </source>
</evidence>
<dbReference type="Gene3D" id="3.90.79.10">
    <property type="entry name" value="Nucleoside Triphosphate Pyrophosphohydrolase"/>
    <property type="match status" value="1"/>
</dbReference>
<comment type="caution">
    <text evidence="4">The sequence shown here is derived from an EMBL/GenBank/DDBJ whole genome shotgun (WGS) entry which is preliminary data.</text>
</comment>
<dbReference type="GO" id="GO:0004081">
    <property type="term" value="F:bis(5'-nucleosyl)-tetraphosphatase (asymmetrical) activity"/>
    <property type="evidence" value="ECO:0007669"/>
    <property type="project" value="TreeGrafter"/>
</dbReference>
<dbReference type="CDD" id="cd03673">
    <property type="entry name" value="NUDIX_Ap6A_hydrolase"/>
    <property type="match status" value="1"/>
</dbReference>
<reference evidence="4" key="1">
    <citation type="journal article" date="2014" name="Int. J. Syst. Evol. Microbiol.">
        <title>Complete genome sequence of Corynebacterium casei LMG S-19264T (=DSM 44701T), isolated from a smear-ripened cheese.</title>
        <authorList>
            <consortium name="US DOE Joint Genome Institute (JGI-PGF)"/>
            <person name="Walter F."/>
            <person name="Albersmeier A."/>
            <person name="Kalinowski J."/>
            <person name="Ruckert C."/>
        </authorList>
    </citation>
    <scope>NUCLEOTIDE SEQUENCE</scope>
    <source>
        <strain evidence="4">CGMCC 1.15179</strain>
    </source>
</reference>
<dbReference type="PRINTS" id="PR00502">
    <property type="entry name" value="NUDIXFAMILY"/>
</dbReference>
<reference evidence="4" key="2">
    <citation type="submission" date="2020-09" db="EMBL/GenBank/DDBJ databases">
        <authorList>
            <person name="Sun Q."/>
            <person name="Zhou Y."/>
        </authorList>
    </citation>
    <scope>NUCLEOTIDE SEQUENCE</scope>
    <source>
        <strain evidence="4">CGMCC 1.15179</strain>
    </source>
</reference>
<dbReference type="EMBL" id="BMHQ01000004">
    <property type="protein sequence ID" value="GGE14591.1"/>
    <property type="molecule type" value="Genomic_DNA"/>
</dbReference>
<sequence>MKEISAGGVVYRRNGDALELLMIEDRYSKWTLAKGKKEPGETDEETALREIEEETGVRGRIIAKLETVHYRYFHPKHGDVDKEVHYYLVEARSDDVTPQLSEITKAVWLPVNKAWQLQKEEGYDNNRSVIWKALNRLGVQPS</sequence>
<dbReference type="Pfam" id="PF00293">
    <property type="entry name" value="NUDIX"/>
    <property type="match status" value="1"/>
</dbReference>
<evidence type="ECO:0000313" key="5">
    <source>
        <dbReference type="Proteomes" id="UP000625210"/>
    </source>
</evidence>
<protein>
    <submittedName>
        <fullName evidence="4">Hydrolase</fullName>
    </submittedName>
</protein>
<dbReference type="GO" id="GO:0006754">
    <property type="term" value="P:ATP biosynthetic process"/>
    <property type="evidence" value="ECO:0007669"/>
    <property type="project" value="TreeGrafter"/>
</dbReference>